<evidence type="ECO:0000313" key="2">
    <source>
        <dbReference type="Proteomes" id="UP000663868"/>
    </source>
</evidence>
<gene>
    <name evidence="1" type="ORF">KXQ929_LOCUS51180</name>
</gene>
<name>A0A820PIY8_9BILA</name>
<dbReference type="AlphaFoldDB" id="A0A820PIY8"/>
<accession>A0A820PIY8</accession>
<dbReference type="EMBL" id="CAJOBB010024853">
    <property type="protein sequence ID" value="CAF4403825.1"/>
    <property type="molecule type" value="Genomic_DNA"/>
</dbReference>
<feature type="non-terminal residue" evidence="1">
    <location>
        <position position="117"/>
    </location>
</feature>
<protein>
    <submittedName>
        <fullName evidence="1">Uncharacterized protein</fullName>
    </submittedName>
</protein>
<sequence>PINAPPTFDINNKVHIVADTDKLYPDIPRPFAFDVLSDLDFELLNKVDYKFQYDLRRRQRSAVFTYHSQVDKITDGHLFSGTSKSELQWDNKQKKATSTGSFSICTNSRSLKTHWDI</sequence>
<feature type="non-terminal residue" evidence="1">
    <location>
        <position position="1"/>
    </location>
</feature>
<organism evidence="1 2">
    <name type="scientific">Adineta steineri</name>
    <dbReference type="NCBI Taxonomy" id="433720"/>
    <lineage>
        <taxon>Eukaryota</taxon>
        <taxon>Metazoa</taxon>
        <taxon>Spiralia</taxon>
        <taxon>Gnathifera</taxon>
        <taxon>Rotifera</taxon>
        <taxon>Eurotatoria</taxon>
        <taxon>Bdelloidea</taxon>
        <taxon>Adinetida</taxon>
        <taxon>Adinetidae</taxon>
        <taxon>Adineta</taxon>
    </lineage>
</organism>
<evidence type="ECO:0000313" key="1">
    <source>
        <dbReference type="EMBL" id="CAF4403825.1"/>
    </source>
</evidence>
<comment type="caution">
    <text evidence="1">The sequence shown here is derived from an EMBL/GenBank/DDBJ whole genome shotgun (WGS) entry which is preliminary data.</text>
</comment>
<reference evidence="1" key="1">
    <citation type="submission" date="2021-02" db="EMBL/GenBank/DDBJ databases">
        <authorList>
            <person name="Nowell W R."/>
        </authorList>
    </citation>
    <scope>NUCLEOTIDE SEQUENCE</scope>
</reference>
<dbReference type="Proteomes" id="UP000663868">
    <property type="component" value="Unassembled WGS sequence"/>
</dbReference>
<proteinExistence type="predicted"/>